<dbReference type="GO" id="GO:0070573">
    <property type="term" value="F:metallodipeptidase activity"/>
    <property type="evidence" value="ECO:0007669"/>
    <property type="project" value="InterPro"/>
</dbReference>
<dbReference type="InterPro" id="IPR008257">
    <property type="entry name" value="Pept_M19"/>
</dbReference>
<organism evidence="1 2">
    <name type="scientific">Polystyrenella longa</name>
    <dbReference type="NCBI Taxonomy" id="2528007"/>
    <lineage>
        <taxon>Bacteria</taxon>
        <taxon>Pseudomonadati</taxon>
        <taxon>Planctomycetota</taxon>
        <taxon>Planctomycetia</taxon>
        <taxon>Planctomycetales</taxon>
        <taxon>Planctomycetaceae</taxon>
        <taxon>Polystyrenella</taxon>
    </lineage>
</organism>
<evidence type="ECO:0000313" key="1">
    <source>
        <dbReference type="EMBL" id="QDU81079.1"/>
    </source>
</evidence>
<dbReference type="KEGG" id="plon:Pla110_28160"/>
<dbReference type="PANTHER" id="PTHR10443:SF12">
    <property type="entry name" value="DIPEPTIDASE"/>
    <property type="match status" value="1"/>
</dbReference>
<dbReference type="OrthoDB" id="9804920at2"/>
<protein>
    <submittedName>
        <fullName evidence="1">Membrane dipeptidase (Peptidase family M19)</fullName>
    </submittedName>
</protein>
<dbReference type="GO" id="GO:0006508">
    <property type="term" value="P:proteolysis"/>
    <property type="evidence" value="ECO:0007669"/>
    <property type="project" value="InterPro"/>
</dbReference>
<dbReference type="PANTHER" id="PTHR10443">
    <property type="entry name" value="MICROSOMAL DIPEPTIDASE"/>
    <property type="match status" value="1"/>
</dbReference>
<gene>
    <name evidence="1" type="ORF">Pla110_28160</name>
</gene>
<dbReference type="EMBL" id="CP036281">
    <property type="protein sequence ID" value="QDU81079.1"/>
    <property type="molecule type" value="Genomic_DNA"/>
</dbReference>
<accession>A0A518CPD3</accession>
<name>A0A518CPD3_9PLAN</name>
<dbReference type="InterPro" id="IPR032466">
    <property type="entry name" value="Metal_Hydrolase"/>
</dbReference>
<dbReference type="Proteomes" id="UP000317178">
    <property type="component" value="Chromosome"/>
</dbReference>
<keyword evidence="2" id="KW-1185">Reference proteome</keyword>
<dbReference type="RefSeq" id="WP_144996299.1">
    <property type="nucleotide sequence ID" value="NZ_CP036281.1"/>
</dbReference>
<dbReference type="SUPFAM" id="SSF51556">
    <property type="entry name" value="Metallo-dependent hydrolases"/>
    <property type="match status" value="1"/>
</dbReference>
<proteinExistence type="predicted"/>
<dbReference type="Gene3D" id="3.20.20.140">
    <property type="entry name" value="Metal-dependent hydrolases"/>
    <property type="match status" value="1"/>
</dbReference>
<reference evidence="1 2" key="1">
    <citation type="submission" date="2019-02" db="EMBL/GenBank/DDBJ databases">
        <title>Deep-cultivation of Planctomycetes and their phenomic and genomic characterization uncovers novel biology.</title>
        <authorList>
            <person name="Wiegand S."/>
            <person name="Jogler M."/>
            <person name="Boedeker C."/>
            <person name="Pinto D."/>
            <person name="Vollmers J."/>
            <person name="Rivas-Marin E."/>
            <person name="Kohn T."/>
            <person name="Peeters S.H."/>
            <person name="Heuer A."/>
            <person name="Rast P."/>
            <person name="Oberbeckmann S."/>
            <person name="Bunk B."/>
            <person name="Jeske O."/>
            <person name="Meyerdierks A."/>
            <person name="Storesund J.E."/>
            <person name="Kallscheuer N."/>
            <person name="Luecker S."/>
            <person name="Lage O.M."/>
            <person name="Pohl T."/>
            <person name="Merkel B.J."/>
            <person name="Hornburger P."/>
            <person name="Mueller R.-W."/>
            <person name="Bruemmer F."/>
            <person name="Labrenz M."/>
            <person name="Spormann A.M."/>
            <person name="Op den Camp H."/>
            <person name="Overmann J."/>
            <person name="Amann R."/>
            <person name="Jetten M.S.M."/>
            <person name="Mascher T."/>
            <person name="Medema M.H."/>
            <person name="Devos D.P."/>
            <person name="Kaster A.-K."/>
            <person name="Ovreas L."/>
            <person name="Rohde M."/>
            <person name="Galperin M.Y."/>
            <person name="Jogler C."/>
        </authorList>
    </citation>
    <scope>NUCLEOTIDE SEQUENCE [LARGE SCALE GENOMIC DNA]</scope>
    <source>
        <strain evidence="1 2">Pla110</strain>
    </source>
</reference>
<sequence length="351" mass="39157">MLIFDAHLDMAWNAVEWNRDLMLSVQELRQFEAQFKDIVPGEPTITWPALKEAGVGLTISTLLPRLHRKDGALSHYQSREAAYGAAMGQLAYYRAMEKRGVIREIPDAATLKRHVEEWEAGPTESTPVGFILSMEGSPPILYPEQIHEWYAEGLRLLGPGHYGEAPYCFGTGSEGGLKPGGKELLQAMNECGMLLDTTHLADQSFWEALDVYEGPLIASHQNSRTLVPRDRQFTDEQFKAVAERGGMIGAAMDNWMLHTDWKIGVSEPSMVTMENVADHIDYVCQLLGTTKHSGLGTDLDGGFGKEQCPSDLDTIHDLGNMAAILEKRGYSKEDIDGIMYRNFTDFFLKNL</sequence>
<evidence type="ECO:0000313" key="2">
    <source>
        <dbReference type="Proteomes" id="UP000317178"/>
    </source>
</evidence>
<dbReference type="Pfam" id="PF01244">
    <property type="entry name" value="Peptidase_M19"/>
    <property type="match status" value="1"/>
</dbReference>
<dbReference type="AlphaFoldDB" id="A0A518CPD3"/>
<dbReference type="PROSITE" id="PS51365">
    <property type="entry name" value="RENAL_DIPEPTIDASE_2"/>
    <property type="match status" value="1"/>
</dbReference>